<evidence type="ECO:0000259" key="10">
    <source>
        <dbReference type="PROSITE" id="PS51278"/>
    </source>
</evidence>
<dbReference type="EMBL" id="JAATJA010000001">
    <property type="protein sequence ID" value="NJB67090.1"/>
    <property type="molecule type" value="Genomic_DNA"/>
</dbReference>
<keyword evidence="8" id="KW-0028">Amino-acid biosynthesis</keyword>
<dbReference type="Gene3D" id="3.60.20.10">
    <property type="entry name" value="Glutamine Phosphoribosylpyrophosphate, subunit 1, domain 1"/>
    <property type="match status" value="1"/>
</dbReference>
<dbReference type="InterPro" id="IPR006426">
    <property type="entry name" value="Asn_synth_AEB"/>
</dbReference>
<dbReference type="InterPro" id="IPR001962">
    <property type="entry name" value="Asn_synthase"/>
</dbReference>
<dbReference type="Gene3D" id="3.40.50.620">
    <property type="entry name" value="HUPs"/>
    <property type="match status" value="1"/>
</dbReference>
<dbReference type="AlphaFoldDB" id="A0A846QJ41"/>
<evidence type="ECO:0000256" key="3">
    <source>
        <dbReference type="ARBA" id="ARBA00012737"/>
    </source>
</evidence>
<dbReference type="RefSeq" id="WP_167940175.1">
    <property type="nucleotide sequence ID" value="NZ_JAATJA010000001.1"/>
</dbReference>
<dbReference type="PANTHER" id="PTHR43284:SF1">
    <property type="entry name" value="ASPARAGINE SYNTHETASE"/>
    <property type="match status" value="1"/>
</dbReference>
<dbReference type="InterPro" id="IPR029055">
    <property type="entry name" value="Ntn_hydrolases_N"/>
</dbReference>
<comment type="pathway">
    <text evidence="1">Amino-acid biosynthesis; L-asparagine biosynthesis; L-asparagine from L-aspartate (L-Gln route): step 1/1.</text>
</comment>
<dbReference type="EC" id="6.3.5.4" evidence="3"/>
<keyword evidence="11" id="KW-0436">Ligase</keyword>
<dbReference type="InterPro" id="IPR017932">
    <property type="entry name" value="GATase_2_dom"/>
</dbReference>
<dbReference type="CDD" id="cd01991">
    <property type="entry name" value="Asn_synthase_B_C"/>
    <property type="match status" value="1"/>
</dbReference>
<keyword evidence="4 9" id="KW-0547">Nucleotide-binding</keyword>
<proteinExistence type="inferred from homology"/>
<keyword evidence="5 9" id="KW-0067">ATP-binding</keyword>
<keyword evidence="8" id="KW-0061">Asparagine biosynthesis</keyword>
<comment type="catalytic activity">
    <reaction evidence="7">
        <text>L-aspartate + L-glutamine + ATP + H2O = L-asparagine + L-glutamate + AMP + diphosphate + H(+)</text>
        <dbReference type="Rhea" id="RHEA:12228"/>
        <dbReference type="ChEBI" id="CHEBI:15377"/>
        <dbReference type="ChEBI" id="CHEBI:15378"/>
        <dbReference type="ChEBI" id="CHEBI:29985"/>
        <dbReference type="ChEBI" id="CHEBI:29991"/>
        <dbReference type="ChEBI" id="CHEBI:30616"/>
        <dbReference type="ChEBI" id="CHEBI:33019"/>
        <dbReference type="ChEBI" id="CHEBI:58048"/>
        <dbReference type="ChEBI" id="CHEBI:58359"/>
        <dbReference type="ChEBI" id="CHEBI:456215"/>
        <dbReference type="EC" id="6.3.5.4"/>
    </reaction>
</comment>
<dbReference type="NCBIfam" id="TIGR01536">
    <property type="entry name" value="asn_synth_AEB"/>
    <property type="match status" value="1"/>
</dbReference>
<evidence type="ECO:0000256" key="2">
    <source>
        <dbReference type="ARBA" id="ARBA00005752"/>
    </source>
</evidence>
<dbReference type="GO" id="GO:0005524">
    <property type="term" value="F:ATP binding"/>
    <property type="evidence" value="ECO:0007669"/>
    <property type="project" value="UniProtKB-KW"/>
</dbReference>
<protein>
    <recommendedName>
        <fullName evidence="3">asparagine synthase (glutamine-hydrolyzing)</fullName>
        <ecNumber evidence="3">6.3.5.4</ecNumber>
    </recommendedName>
</protein>
<dbReference type="PIRSF" id="PIRSF001589">
    <property type="entry name" value="Asn_synthetase_glu-h"/>
    <property type="match status" value="1"/>
</dbReference>
<dbReference type="InterPro" id="IPR033738">
    <property type="entry name" value="AsnB_N"/>
</dbReference>
<evidence type="ECO:0000256" key="4">
    <source>
        <dbReference type="ARBA" id="ARBA00022741"/>
    </source>
</evidence>
<comment type="similarity">
    <text evidence="2">Belongs to the asparagine synthetase family.</text>
</comment>
<dbReference type="Pfam" id="PF00733">
    <property type="entry name" value="Asn_synthase"/>
    <property type="match status" value="1"/>
</dbReference>
<evidence type="ECO:0000256" key="7">
    <source>
        <dbReference type="ARBA" id="ARBA00048741"/>
    </source>
</evidence>
<feature type="binding site" evidence="9">
    <location>
        <begin position="367"/>
        <end position="368"/>
    </location>
    <ligand>
        <name>ATP</name>
        <dbReference type="ChEBI" id="CHEBI:30616"/>
    </ligand>
</feature>
<organism evidence="11 12">
    <name type="scientific">Desulfobaculum xiamenense</name>
    <dbReference type="NCBI Taxonomy" id="995050"/>
    <lineage>
        <taxon>Bacteria</taxon>
        <taxon>Pseudomonadati</taxon>
        <taxon>Thermodesulfobacteriota</taxon>
        <taxon>Desulfovibrionia</taxon>
        <taxon>Desulfovibrionales</taxon>
        <taxon>Desulfovibrionaceae</taxon>
        <taxon>Desulfobaculum</taxon>
    </lineage>
</organism>
<gene>
    <name evidence="11" type="ORF">GGQ74_000730</name>
</gene>
<reference evidence="11 12" key="1">
    <citation type="submission" date="2020-03" db="EMBL/GenBank/DDBJ databases">
        <title>Genomic Encyclopedia of Type Strains, Phase IV (KMG-IV): sequencing the most valuable type-strain genomes for metagenomic binning, comparative biology and taxonomic classification.</title>
        <authorList>
            <person name="Goeker M."/>
        </authorList>
    </citation>
    <scope>NUCLEOTIDE SEQUENCE [LARGE SCALE GENOMIC DNA]</scope>
    <source>
        <strain evidence="11 12">DSM 24233</strain>
    </source>
</reference>
<sequence>MCGIAGYHGTRVIGDEAVRTCLERMRRRGPDAAGVYRAAVSPRMNLCLLHSRLAIIDLDERANQPFSVDGLVLAVNGEIYNYLEVRAALEAEGRAFRTRSDTEVLARALGAWGLDALDRLEGMWAFAVLDRRDGTLVLSRDRFGEKPLYLCRDDTGLYFASEVKFLEALCGRRFPVNREHLRRFLVNGYKSLYKTPAGFFLGVEELPAAGLLTRYADGREERARYWMPRIEPDEGMSRAEAVTGARDALLEAVRLRLRADVPLAFCMSGGVDSNSLISIARTVFDYDVHGFTIVNTDERYAEWDSVSRAVDELGIRHTAVPVRTDDFLPLLRELVRQHDAPVYTITYYAHWLLMSAVAANGYRIAVSGTGADELFSGYYDHHALYLHAVRDDPALFAESLRNWRRHVEPIVRNPVLRDPEVFVKNPGERGHIYLDAANFSARLREPFEEPFTEVSHDTDLLRMRMLNELFHEAVPVILHEDDLNAMYFSIENRSPFLDRGLFEMCGRIPTRHLIRDGFNKSVLRDAMRGIVPDHILDDRRKVGFNAPVFSFLDRDDPEVRAELLADGPVFDVVRREAVAELLDRPGALPNSESKFLFAFLGVKMFLEEYAS</sequence>
<feature type="domain" description="Glutamine amidotransferase type-2" evidence="10">
    <location>
        <begin position="2"/>
        <end position="206"/>
    </location>
</feature>
<dbReference type="PROSITE" id="PS51278">
    <property type="entry name" value="GATASE_TYPE_2"/>
    <property type="match status" value="1"/>
</dbReference>
<feature type="binding site" evidence="9">
    <location>
        <position position="101"/>
    </location>
    <ligand>
        <name>L-glutamine</name>
        <dbReference type="ChEBI" id="CHEBI:58359"/>
    </ligand>
</feature>
<evidence type="ECO:0000256" key="1">
    <source>
        <dbReference type="ARBA" id="ARBA00005187"/>
    </source>
</evidence>
<dbReference type="SUPFAM" id="SSF52402">
    <property type="entry name" value="Adenine nucleotide alpha hydrolases-like"/>
    <property type="match status" value="1"/>
</dbReference>
<evidence type="ECO:0000313" key="12">
    <source>
        <dbReference type="Proteomes" id="UP000580856"/>
    </source>
</evidence>
<dbReference type="GO" id="GO:0004066">
    <property type="term" value="F:asparagine synthase (glutamine-hydrolyzing) activity"/>
    <property type="evidence" value="ECO:0007669"/>
    <property type="project" value="UniProtKB-EC"/>
</dbReference>
<evidence type="ECO:0000256" key="6">
    <source>
        <dbReference type="ARBA" id="ARBA00022962"/>
    </source>
</evidence>
<evidence type="ECO:0000313" key="11">
    <source>
        <dbReference type="EMBL" id="NJB67090.1"/>
    </source>
</evidence>
<dbReference type="Pfam" id="PF13522">
    <property type="entry name" value="GATase_6"/>
    <property type="match status" value="1"/>
</dbReference>
<accession>A0A846QJ41</accession>
<dbReference type="GO" id="GO:0006529">
    <property type="term" value="P:asparagine biosynthetic process"/>
    <property type="evidence" value="ECO:0007669"/>
    <property type="project" value="UniProtKB-KW"/>
</dbReference>
<dbReference type="SUPFAM" id="SSF56235">
    <property type="entry name" value="N-terminal nucleophile aminohydrolases (Ntn hydrolases)"/>
    <property type="match status" value="1"/>
</dbReference>
<comment type="caution">
    <text evidence="11">The sequence shown here is derived from an EMBL/GenBank/DDBJ whole genome shotgun (WGS) entry which is preliminary data.</text>
</comment>
<evidence type="ECO:0000256" key="5">
    <source>
        <dbReference type="ARBA" id="ARBA00022840"/>
    </source>
</evidence>
<keyword evidence="6 8" id="KW-0315">Glutamine amidotransferase</keyword>
<evidence type="ECO:0000256" key="8">
    <source>
        <dbReference type="PIRSR" id="PIRSR001589-1"/>
    </source>
</evidence>
<dbReference type="PANTHER" id="PTHR43284">
    <property type="entry name" value="ASPARAGINE SYNTHETASE (GLUTAMINE-HYDROLYZING)"/>
    <property type="match status" value="1"/>
</dbReference>
<dbReference type="Proteomes" id="UP000580856">
    <property type="component" value="Unassembled WGS sequence"/>
</dbReference>
<feature type="binding site" evidence="9">
    <location>
        <position position="293"/>
    </location>
    <ligand>
        <name>ATP</name>
        <dbReference type="ChEBI" id="CHEBI:30616"/>
    </ligand>
</feature>
<keyword evidence="12" id="KW-1185">Reference proteome</keyword>
<dbReference type="CDD" id="cd00712">
    <property type="entry name" value="AsnB"/>
    <property type="match status" value="1"/>
</dbReference>
<feature type="active site" description="For GATase activity" evidence="8">
    <location>
        <position position="2"/>
    </location>
</feature>
<name>A0A846QJ41_9BACT</name>
<evidence type="ECO:0000256" key="9">
    <source>
        <dbReference type="PIRSR" id="PIRSR001589-2"/>
    </source>
</evidence>
<dbReference type="InterPro" id="IPR014729">
    <property type="entry name" value="Rossmann-like_a/b/a_fold"/>
</dbReference>
<dbReference type="InterPro" id="IPR051786">
    <property type="entry name" value="ASN_synthetase/amidase"/>
</dbReference>